<dbReference type="Gene3D" id="3.40.630.10">
    <property type="entry name" value="Zn peptidases"/>
    <property type="match status" value="1"/>
</dbReference>
<protein>
    <submittedName>
        <fullName evidence="1">Amidohydrolase</fullName>
    </submittedName>
</protein>
<sequence length="420" mass="44163">MRSSEGKTISRRAILGGTVAATAGMWLTSTEAASATDRGALAVEREAARLDGSLIALRRDLHAHPELSGQERRTAGVVAARLRAAGLDVTTGVGGHGVVGVLTGARPGRTVAYRADMDAVGPDDGAGGATGPSHLCGHDIHTTIGVGIAEVLARLRERLSGRVVLLFQPAEESLTGAAAMIADGVLTATRPSEIHALHCGPFPVGRFATIAGIGLPGQDKGQIVLTGADAPARAQRLAGSINAMSTVKRPADPAALEQLRADLQTPGGPLARFVFVQAQAVGATVRVSSRCWPEHRYTQVRAEIRRRARAAGPATVDFPADPFPAMHAPRREGEALERHLRRTLGTERVVPLHAAIPFSGEDYAHFLNRIPGTYTFLGVQAPNSGIETSYPHLATFRPDESAIGHGVRAMSGWLLTRTRS</sequence>
<dbReference type="Proteomes" id="UP000245697">
    <property type="component" value="Unassembled WGS sequence"/>
</dbReference>
<evidence type="ECO:0000313" key="1">
    <source>
        <dbReference type="EMBL" id="PWK45135.1"/>
    </source>
</evidence>
<dbReference type="PANTHER" id="PTHR11014:SF63">
    <property type="entry name" value="METALLOPEPTIDASE, PUTATIVE (AFU_ORTHOLOGUE AFUA_6G09600)-RELATED"/>
    <property type="match status" value="1"/>
</dbReference>
<dbReference type="GO" id="GO:0016787">
    <property type="term" value="F:hydrolase activity"/>
    <property type="evidence" value="ECO:0007669"/>
    <property type="project" value="UniProtKB-KW"/>
</dbReference>
<dbReference type="EMBL" id="QGGR01000011">
    <property type="protein sequence ID" value="PWK45135.1"/>
    <property type="molecule type" value="Genomic_DNA"/>
</dbReference>
<dbReference type="InterPro" id="IPR002933">
    <property type="entry name" value="Peptidase_M20"/>
</dbReference>
<dbReference type="Pfam" id="PF01546">
    <property type="entry name" value="Peptidase_M20"/>
    <property type="match status" value="1"/>
</dbReference>
<accession>A0A316FA33</accession>
<keyword evidence="1" id="KW-0378">Hydrolase</keyword>
<keyword evidence="2" id="KW-1185">Reference proteome</keyword>
<gene>
    <name evidence="1" type="ORF">BC793_111109</name>
</gene>
<evidence type="ECO:0000313" key="2">
    <source>
        <dbReference type="Proteomes" id="UP000245697"/>
    </source>
</evidence>
<dbReference type="InterPro" id="IPR006311">
    <property type="entry name" value="TAT_signal"/>
</dbReference>
<dbReference type="AlphaFoldDB" id="A0A316FA33"/>
<organism evidence="1 2">
    <name type="scientific">Actinoplanes xinjiangensis</name>
    <dbReference type="NCBI Taxonomy" id="512350"/>
    <lineage>
        <taxon>Bacteria</taxon>
        <taxon>Bacillati</taxon>
        <taxon>Actinomycetota</taxon>
        <taxon>Actinomycetes</taxon>
        <taxon>Micromonosporales</taxon>
        <taxon>Micromonosporaceae</taxon>
        <taxon>Actinoplanes</taxon>
    </lineage>
</organism>
<comment type="caution">
    <text evidence="1">The sequence shown here is derived from an EMBL/GenBank/DDBJ whole genome shotgun (WGS) entry which is preliminary data.</text>
</comment>
<dbReference type="InterPro" id="IPR017439">
    <property type="entry name" value="Amidohydrolase"/>
</dbReference>
<dbReference type="PROSITE" id="PS51318">
    <property type="entry name" value="TAT"/>
    <property type="match status" value="1"/>
</dbReference>
<name>A0A316FA33_9ACTN</name>
<proteinExistence type="predicted"/>
<dbReference type="SUPFAM" id="SSF53187">
    <property type="entry name" value="Zn-dependent exopeptidases"/>
    <property type="match status" value="1"/>
</dbReference>
<reference evidence="1 2" key="1">
    <citation type="submission" date="2018-05" db="EMBL/GenBank/DDBJ databases">
        <title>Genomic Encyclopedia of Archaeal and Bacterial Type Strains, Phase II (KMG-II): from individual species to whole genera.</title>
        <authorList>
            <person name="Goeker M."/>
        </authorList>
    </citation>
    <scope>NUCLEOTIDE SEQUENCE [LARGE SCALE GENOMIC DNA]</scope>
    <source>
        <strain evidence="1 2">DSM 45184</strain>
    </source>
</reference>
<dbReference type="PANTHER" id="PTHR11014">
    <property type="entry name" value="PEPTIDASE M20 FAMILY MEMBER"/>
    <property type="match status" value="1"/>
</dbReference>
<dbReference type="Gene3D" id="3.30.70.360">
    <property type="match status" value="1"/>
</dbReference>
<dbReference type="RefSeq" id="WP_239170333.1">
    <property type="nucleotide sequence ID" value="NZ_BONA01000061.1"/>
</dbReference>